<evidence type="ECO:0000313" key="4">
    <source>
        <dbReference type="EMBL" id="OAD76271.1"/>
    </source>
</evidence>
<dbReference type="OrthoDB" id="687730at2759"/>
<organism evidence="4 5">
    <name type="scientific">Phycomyces blakesleeanus (strain ATCC 8743b / DSM 1359 / FGSC 10004 / NBRC 33097 / NRRL 1555)</name>
    <dbReference type="NCBI Taxonomy" id="763407"/>
    <lineage>
        <taxon>Eukaryota</taxon>
        <taxon>Fungi</taxon>
        <taxon>Fungi incertae sedis</taxon>
        <taxon>Mucoromycota</taxon>
        <taxon>Mucoromycotina</taxon>
        <taxon>Mucoromycetes</taxon>
        <taxon>Mucorales</taxon>
        <taxon>Phycomycetaceae</taxon>
        <taxon>Phycomyces</taxon>
    </lineage>
</organism>
<dbReference type="Gene3D" id="2.60.200.20">
    <property type="match status" value="1"/>
</dbReference>
<dbReference type="PANTHER" id="PTHR15715">
    <property type="entry name" value="CENTROSOMAL PROTEIN OF 170 KDA"/>
    <property type="match status" value="1"/>
</dbReference>
<evidence type="ECO:0000259" key="3">
    <source>
        <dbReference type="PROSITE" id="PS50006"/>
    </source>
</evidence>
<dbReference type="AlphaFoldDB" id="A0A163AWM6"/>
<name>A0A163AWM6_PHYB8</name>
<accession>A0A163AWM6</accession>
<feature type="compositionally biased region" description="Basic and acidic residues" evidence="1">
    <location>
        <begin position="307"/>
        <end position="326"/>
    </location>
</feature>
<keyword evidence="2" id="KW-0812">Transmembrane</keyword>
<dbReference type="VEuPathDB" id="FungiDB:PHYBLDRAFT_166243"/>
<dbReference type="EMBL" id="KV440976">
    <property type="protein sequence ID" value="OAD76271.1"/>
    <property type="molecule type" value="Genomic_DNA"/>
</dbReference>
<keyword evidence="5" id="KW-1185">Reference proteome</keyword>
<dbReference type="InParanoid" id="A0A163AWM6"/>
<dbReference type="SUPFAM" id="SSF49879">
    <property type="entry name" value="SMAD/FHA domain"/>
    <property type="match status" value="1"/>
</dbReference>
<dbReference type="InterPro" id="IPR051176">
    <property type="entry name" value="Cent_Immune-Sig_Mod"/>
</dbReference>
<dbReference type="PANTHER" id="PTHR15715:SF37">
    <property type="entry name" value="LD47843P"/>
    <property type="match status" value="1"/>
</dbReference>
<feature type="domain" description="FHA" evidence="3">
    <location>
        <begin position="46"/>
        <end position="102"/>
    </location>
</feature>
<sequence length="422" mass="47227">MTLSLASTMPTKNSTRSQVPTNTLILQSRNNTFQTKMLELREKVHLKIGRQISSKTPPGPLNGYFDSKVLSRAHAELWSDKGKVYIKDVKSSNGTFLNSLRLSPENEESVPIELQTGDELEFGIDITNDDGSVLYHKVACDVHLFSTPLSQVDTAITQELNMPMSNGYSQGYSDIPKLQRKSSSCSVSSVSTISSANDINVSAAVPPTTGKRSRHWELLLTKLQGELQRAKEVGNELASMKESVLDVDKIFNEDKLKKSDEHNILLQQQLAKSAAQLASYAEKCRQQERALLSANQELHNRQQTIRAMEKEGYRNDSENNRSETKQNRWQSEEAQLEFEKEKIRLNKALVAKEVECIDLKSMCIELEKQNRRLEKIVNGQSSSKDLAGALQLPGVLGLIGLMIGIIAFLVYRIISTPQYTTP</sequence>
<gene>
    <name evidence="4" type="ORF">PHYBLDRAFT_166243</name>
</gene>
<dbReference type="InterPro" id="IPR000253">
    <property type="entry name" value="FHA_dom"/>
</dbReference>
<dbReference type="GO" id="GO:0005737">
    <property type="term" value="C:cytoplasm"/>
    <property type="evidence" value="ECO:0007669"/>
    <property type="project" value="TreeGrafter"/>
</dbReference>
<protein>
    <recommendedName>
        <fullName evidence="3">FHA domain-containing protein</fullName>
    </recommendedName>
</protein>
<dbReference type="STRING" id="763407.A0A163AWM6"/>
<evidence type="ECO:0000313" key="5">
    <source>
        <dbReference type="Proteomes" id="UP000077315"/>
    </source>
</evidence>
<dbReference type="Pfam" id="PF00498">
    <property type="entry name" value="FHA"/>
    <property type="match status" value="1"/>
</dbReference>
<keyword evidence="2" id="KW-0472">Membrane</keyword>
<keyword evidence="2" id="KW-1133">Transmembrane helix</keyword>
<evidence type="ECO:0000256" key="2">
    <source>
        <dbReference type="SAM" id="Phobius"/>
    </source>
</evidence>
<dbReference type="SMART" id="SM00240">
    <property type="entry name" value="FHA"/>
    <property type="match status" value="1"/>
</dbReference>
<dbReference type="PROSITE" id="PS50006">
    <property type="entry name" value="FHA_DOMAIN"/>
    <property type="match status" value="1"/>
</dbReference>
<reference evidence="5" key="1">
    <citation type="submission" date="2015-06" db="EMBL/GenBank/DDBJ databases">
        <title>Expansion of signal transduction pathways in fungi by whole-genome duplication.</title>
        <authorList>
            <consortium name="DOE Joint Genome Institute"/>
            <person name="Corrochano L.M."/>
            <person name="Kuo A."/>
            <person name="Marcet-Houben M."/>
            <person name="Polaino S."/>
            <person name="Salamov A."/>
            <person name="Villalobos J.M."/>
            <person name="Alvarez M.I."/>
            <person name="Avalos J."/>
            <person name="Benito E.P."/>
            <person name="Benoit I."/>
            <person name="Burger G."/>
            <person name="Camino L.P."/>
            <person name="Canovas D."/>
            <person name="Cerda-Olmedo E."/>
            <person name="Cheng J.-F."/>
            <person name="Dominguez A."/>
            <person name="Elias M."/>
            <person name="Eslava A.P."/>
            <person name="Glaser F."/>
            <person name="Grimwood J."/>
            <person name="Gutierrez G."/>
            <person name="Heitman J."/>
            <person name="Henrissat B."/>
            <person name="Iturriaga E.A."/>
            <person name="Lang B.F."/>
            <person name="Lavin J.L."/>
            <person name="Lee S."/>
            <person name="Li W."/>
            <person name="Lindquist E."/>
            <person name="Lopez-Garcia S."/>
            <person name="Luque E.M."/>
            <person name="Marcos A.T."/>
            <person name="Martin J."/>
            <person name="McCluskey K."/>
            <person name="Medina H.R."/>
            <person name="Miralles-Duran A."/>
            <person name="Miyazaki A."/>
            <person name="Munoz-Torres E."/>
            <person name="Oguiza J.A."/>
            <person name="Ohm R."/>
            <person name="Olmedo M."/>
            <person name="Orejas M."/>
            <person name="Ortiz-Castellanos L."/>
            <person name="Pisabarro A.G."/>
            <person name="Rodriguez-Romero J."/>
            <person name="Ruiz-Herrera J."/>
            <person name="Ruiz-Vazquez R."/>
            <person name="Sanz C."/>
            <person name="Schackwitz W."/>
            <person name="Schmutz J."/>
            <person name="Shahriari M."/>
            <person name="Shelest E."/>
            <person name="Silva-Franco F."/>
            <person name="Soanes D."/>
            <person name="Syed K."/>
            <person name="Tagua V.G."/>
            <person name="Talbot N.J."/>
            <person name="Thon M."/>
            <person name="De vries R.P."/>
            <person name="Wiebenga A."/>
            <person name="Yadav J.S."/>
            <person name="Braun E.L."/>
            <person name="Baker S."/>
            <person name="Garre V."/>
            <person name="Horwitz B."/>
            <person name="Torres-Martinez S."/>
            <person name="Idnurm A."/>
            <person name="Herrera-Estrella A."/>
            <person name="Gabaldon T."/>
            <person name="Grigoriev I.V."/>
        </authorList>
    </citation>
    <scope>NUCLEOTIDE SEQUENCE [LARGE SCALE GENOMIC DNA]</scope>
    <source>
        <strain evidence="5">NRRL 1555(-)</strain>
    </source>
</reference>
<dbReference type="GeneID" id="28996291"/>
<feature type="region of interest" description="Disordered" evidence="1">
    <location>
        <begin position="306"/>
        <end position="329"/>
    </location>
</feature>
<evidence type="ECO:0000256" key="1">
    <source>
        <dbReference type="SAM" id="MobiDB-lite"/>
    </source>
</evidence>
<feature type="transmembrane region" description="Helical" evidence="2">
    <location>
        <begin position="390"/>
        <end position="411"/>
    </location>
</feature>
<dbReference type="InterPro" id="IPR008984">
    <property type="entry name" value="SMAD_FHA_dom_sf"/>
</dbReference>
<proteinExistence type="predicted"/>
<dbReference type="RefSeq" id="XP_018294311.1">
    <property type="nucleotide sequence ID" value="XM_018435385.1"/>
</dbReference>
<dbReference type="Proteomes" id="UP000077315">
    <property type="component" value="Unassembled WGS sequence"/>
</dbReference>